<organism evidence="1 2">
    <name type="scientific">Bradyrhizobium betae</name>
    <dbReference type="NCBI Taxonomy" id="244734"/>
    <lineage>
        <taxon>Bacteria</taxon>
        <taxon>Pseudomonadati</taxon>
        <taxon>Pseudomonadota</taxon>
        <taxon>Alphaproteobacteria</taxon>
        <taxon>Hyphomicrobiales</taxon>
        <taxon>Nitrobacteraceae</taxon>
        <taxon>Bradyrhizobium</taxon>
    </lineage>
</organism>
<dbReference type="Proteomes" id="UP000290819">
    <property type="component" value="Unassembled WGS sequence"/>
</dbReference>
<gene>
    <name evidence="1" type="ORF">B5V03_16510</name>
</gene>
<sequence length="288" mass="31888">MPRKTETAARHVHATLAAAVADPDALERLCRSGDARRSFDVERIRLFAGLALKVRHNDIRLLLPLTFKLLDRLKISVPIFAAYGKTAAALRVAKRTTQSDKLEVISGFIEGWLRADDPLHALVRDALHHERALLALKDNHAKVPAGTNDREVMRSKATVAPASVVRRATGLIRNEMSCNPLLLATALDSPASDLSVLRRDQLHFVHRWDARRGCATAVEIDELGHVLLELADGRRSLTRLIDMLRRAGVTLTSAELCRVSQQLVDNNLLVVVPLQPGKRPRRAVDPGR</sequence>
<name>A0A4Q1VCJ9_9BRAD</name>
<dbReference type="AlphaFoldDB" id="A0A4Q1VCJ9"/>
<evidence type="ECO:0000313" key="1">
    <source>
        <dbReference type="EMBL" id="RXT47857.1"/>
    </source>
</evidence>
<proteinExistence type="predicted"/>
<keyword evidence="2" id="KW-1185">Reference proteome</keyword>
<protein>
    <submittedName>
        <fullName evidence="1">Uncharacterized protein</fullName>
    </submittedName>
</protein>
<accession>A0A4Q1VCJ9</accession>
<dbReference type="RefSeq" id="WP_129271393.1">
    <property type="nucleotide sequence ID" value="NZ_MZXW01000017.1"/>
</dbReference>
<evidence type="ECO:0000313" key="2">
    <source>
        <dbReference type="Proteomes" id="UP000290819"/>
    </source>
</evidence>
<reference evidence="1 2" key="1">
    <citation type="submission" date="2017-03" db="EMBL/GenBank/DDBJ databases">
        <authorList>
            <person name="Safronova V.I."/>
            <person name="Sazanova A.L."/>
            <person name="Chirak E.R."/>
        </authorList>
    </citation>
    <scope>NUCLEOTIDE SEQUENCE [LARGE SCALE GENOMIC DNA]</scope>
    <source>
        <strain evidence="1 2">Opo-243</strain>
    </source>
</reference>
<dbReference type="OrthoDB" id="9028591at2"/>
<comment type="caution">
    <text evidence="1">The sequence shown here is derived from an EMBL/GenBank/DDBJ whole genome shotgun (WGS) entry which is preliminary data.</text>
</comment>
<dbReference type="EMBL" id="MZXW01000017">
    <property type="protein sequence ID" value="RXT47857.1"/>
    <property type="molecule type" value="Genomic_DNA"/>
</dbReference>